<dbReference type="SMART" id="SM00112">
    <property type="entry name" value="CA"/>
    <property type="match status" value="4"/>
</dbReference>
<gene>
    <name evidence="9" type="primary">Cad99C</name>
    <name evidence="9" type="ORF">EVAR_73291_1</name>
</gene>
<sequence>DRARNVSERLSSTTTLTVNIADSDDLDPSFIYRGCVLLDGACINPEYTASVPAGSLRQLSGGLCGRKLSFGYKGFDDNGKPISFKTTDADLTEDDPKPDYIYELTTPSFEVVAREPKTNAASAPLSLTVILKDVNDNPPKLSMVPPVSITAGDGIRKVANVTATDNDEGPNAVITYSIYHVSNNGMQKFIIDEKTGEIETRGRLWLENNIVLLCKPRCRRNKLTVTVIHAEDPESDPVVYSIISGNDLRQFAVGQESGIIAVIRKLDRESLTRYQLIVKAEDNGGLLAPATAQSFVGIVHATDADEGINAEITYSIPSDIPFGINGSSGEIRTSKPLDYEKQNEYRFVVTAKDGAPDARLGTASVTVLVRDLPDEVPQFSDSRIDVRIPENEPDVSVATVQAFDPDTLPEITYVIRKGATDLFKVNPKTGEIKTTKGLDFEKQKVHELIVGTIENDGNSAGDTIKVVVDVEDRNDVRPLFVSVPSL</sequence>
<dbReference type="Gene3D" id="2.60.40.60">
    <property type="entry name" value="Cadherins"/>
    <property type="match status" value="4"/>
</dbReference>
<dbReference type="PROSITE" id="PS00232">
    <property type="entry name" value="CADHERIN_1"/>
    <property type="match status" value="1"/>
</dbReference>
<keyword evidence="10" id="KW-1185">Reference proteome</keyword>
<dbReference type="GO" id="GO:0005509">
    <property type="term" value="F:calcium ion binding"/>
    <property type="evidence" value="ECO:0007669"/>
    <property type="project" value="UniProtKB-UniRule"/>
</dbReference>
<evidence type="ECO:0000313" key="10">
    <source>
        <dbReference type="Proteomes" id="UP000299102"/>
    </source>
</evidence>
<proteinExistence type="predicted"/>
<dbReference type="PRINTS" id="PR00205">
    <property type="entry name" value="CADHERIN"/>
</dbReference>
<comment type="subcellular location">
    <subcellularLocation>
        <location evidence="1">Membrane</location>
    </subcellularLocation>
</comment>
<evidence type="ECO:0000256" key="2">
    <source>
        <dbReference type="ARBA" id="ARBA00022692"/>
    </source>
</evidence>
<dbReference type="OrthoDB" id="10029135at2759"/>
<keyword evidence="5" id="KW-1133">Transmembrane helix</keyword>
<dbReference type="SUPFAM" id="SSF49313">
    <property type="entry name" value="Cadherin-like"/>
    <property type="match status" value="4"/>
</dbReference>
<comment type="caution">
    <text evidence="9">The sequence shown here is derived from an EMBL/GenBank/DDBJ whole genome shotgun (WGS) entry which is preliminary data.</text>
</comment>
<keyword evidence="3" id="KW-0677">Repeat</keyword>
<feature type="domain" description="Cadherin" evidence="8">
    <location>
        <begin position="225"/>
        <end position="289"/>
    </location>
</feature>
<dbReference type="STRING" id="151549.A0A4C1TKE8"/>
<dbReference type="Proteomes" id="UP000299102">
    <property type="component" value="Unassembled WGS sequence"/>
</dbReference>
<dbReference type="AlphaFoldDB" id="A0A4C1TKE8"/>
<evidence type="ECO:0000256" key="6">
    <source>
        <dbReference type="ARBA" id="ARBA00023136"/>
    </source>
</evidence>
<feature type="non-terminal residue" evidence="9">
    <location>
        <position position="1"/>
    </location>
</feature>
<dbReference type="InterPro" id="IPR020894">
    <property type="entry name" value="Cadherin_CS"/>
</dbReference>
<dbReference type="InterPro" id="IPR002126">
    <property type="entry name" value="Cadherin-like_dom"/>
</dbReference>
<dbReference type="PANTHER" id="PTHR24026:SF93">
    <property type="entry name" value="CADHERIN-99C"/>
    <property type="match status" value="1"/>
</dbReference>
<dbReference type="PROSITE" id="PS50268">
    <property type="entry name" value="CADHERIN_2"/>
    <property type="match status" value="4"/>
</dbReference>
<keyword evidence="4 7" id="KW-0106">Calcium</keyword>
<keyword evidence="6" id="KW-0472">Membrane</keyword>
<evidence type="ECO:0000256" key="1">
    <source>
        <dbReference type="ARBA" id="ARBA00004370"/>
    </source>
</evidence>
<dbReference type="GO" id="GO:0060429">
    <property type="term" value="P:epithelium development"/>
    <property type="evidence" value="ECO:0007669"/>
    <property type="project" value="UniProtKB-ARBA"/>
</dbReference>
<keyword evidence="2" id="KW-0812">Transmembrane</keyword>
<evidence type="ECO:0000256" key="3">
    <source>
        <dbReference type="ARBA" id="ARBA00022737"/>
    </source>
</evidence>
<protein>
    <submittedName>
        <fullName evidence="9">Cadherin-99C</fullName>
    </submittedName>
</protein>
<dbReference type="GO" id="GO:0009653">
    <property type="term" value="P:anatomical structure morphogenesis"/>
    <property type="evidence" value="ECO:0007669"/>
    <property type="project" value="UniProtKB-ARBA"/>
</dbReference>
<feature type="domain" description="Cadherin" evidence="8">
    <location>
        <begin position="296"/>
        <end position="379"/>
    </location>
</feature>
<reference evidence="9 10" key="1">
    <citation type="journal article" date="2019" name="Commun. Biol.">
        <title>The bagworm genome reveals a unique fibroin gene that provides high tensile strength.</title>
        <authorList>
            <person name="Kono N."/>
            <person name="Nakamura H."/>
            <person name="Ohtoshi R."/>
            <person name="Tomita M."/>
            <person name="Numata K."/>
            <person name="Arakawa K."/>
        </authorList>
    </citation>
    <scope>NUCLEOTIDE SEQUENCE [LARGE SCALE GENOMIC DNA]</scope>
</reference>
<dbReference type="Pfam" id="PF00028">
    <property type="entry name" value="Cadherin"/>
    <property type="match status" value="4"/>
</dbReference>
<accession>A0A4C1TKE8</accession>
<feature type="domain" description="Cadherin" evidence="8">
    <location>
        <begin position="158"/>
        <end position="204"/>
    </location>
</feature>
<dbReference type="GO" id="GO:0007156">
    <property type="term" value="P:homophilic cell adhesion via plasma membrane adhesion molecules"/>
    <property type="evidence" value="ECO:0007669"/>
    <property type="project" value="InterPro"/>
</dbReference>
<dbReference type="FunFam" id="2.60.40.60:FF:000020">
    <property type="entry name" value="Dachsous cadherin-related 1b"/>
    <property type="match status" value="1"/>
</dbReference>
<evidence type="ECO:0000256" key="5">
    <source>
        <dbReference type="ARBA" id="ARBA00022989"/>
    </source>
</evidence>
<organism evidence="9 10">
    <name type="scientific">Eumeta variegata</name>
    <name type="common">Bagworm moth</name>
    <name type="synonym">Eumeta japonica</name>
    <dbReference type="NCBI Taxonomy" id="151549"/>
    <lineage>
        <taxon>Eukaryota</taxon>
        <taxon>Metazoa</taxon>
        <taxon>Ecdysozoa</taxon>
        <taxon>Arthropoda</taxon>
        <taxon>Hexapoda</taxon>
        <taxon>Insecta</taxon>
        <taxon>Pterygota</taxon>
        <taxon>Neoptera</taxon>
        <taxon>Endopterygota</taxon>
        <taxon>Lepidoptera</taxon>
        <taxon>Glossata</taxon>
        <taxon>Ditrysia</taxon>
        <taxon>Tineoidea</taxon>
        <taxon>Psychidae</taxon>
        <taxon>Oiketicinae</taxon>
        <taxon>Eumeta</taxon>
    </lineage>
</organism>
<evidence type="ECO:0000259" key="8">
    <source>
        <dbReference type="PROSITE" id="PS50268"/>
    </source>
</evidence>
<dbReference type="CDD" id="cd11304">
    <property type="entry name" value="Cadherin_repeat"/>
    <property type="match status" value="4"/>
</dbReference>
<dbReference type="GO" id="GO:0005886">
    <property type="term" value="C:plasma membrane"/>
    <property type="evidence" value="ECO:0007669"/>
    <property type="project" value="InterPro"/>
</dbReference>
<feature type="domain" description="Cadherin" evidence="8">
    <location>
        <begin position="380"/>
        <end position="480"/>
    </location>
</feature>
<dbReference type="FunFam" id="2.60.40.60:FF:000232">
    <property type="entry name" value="Neural-cadherin"/>
    <property type="match status" value="1"/>
</dbReference>
<evidence type="ECO:0000313" key="9">
    <source>
        <dbReference type="EMBL" id="GBP14666.1"/>
    </source>
</evidence>
<dbReference type="PANTHER" id="PTHR24026">
    <property type="entry name" value="FAT ATYPICAL CADHERIN-RELATED"/>
    <property type="match status" value="1"/>
</dbReference>
<evidence type="ECO:0000256" key="4">
    <source>
        <dbReference type="ARBA" id="ARBA00022837"/>
    </source>
</evidence>
<evidence type="ECO:0000256" key="7">
    <source>
        <dbReference type="PROSITE-ProRule" id="PRU00043"/>
    </source>
</evidence>
<name>A0A4C1TKE8_EUMVA</name>
<dbReference type="EMBL" id="BGZK01005589">
    <property type="protein sequence ID" value="GBP14666.1"/>
    <property type="molecule type" value="Genomic_DNA"/>
</dbReference>
<dbReference type="InterPro" id="IPR015919">
    <property type="entry name" value="Cadherin-like_sf"/>
</dbReference>